<dbReference type="EMBL" id="AVOT02027055">
    <property type="protein sequence ID" value="MBW0519037.1"/>
    <property type="molecule type" value="Genomic_DNA"/>
</dbReference>
<reference evidence="1" key="1">
    <citation type="submission" date="2021-03" db="EMBL/GenBank/DDBJ databases">
        <title>Draft genome sequence of rust myrtle Austropuccinia psidii MF-1, a brazilian biotype.</title>
        <authorList>
            <person name="Quecine M.C."/>
            <person name="Pachon D.M.R."/>
            <person name="Bonatelli M.L."/>
            <person name="Correr F.H."/>
            <person name="Franceschini L.M."/>
            <person name="Leite T.F."/>
            <person name="Margarido G.R.A."/>
            <person name="Almeida C.A."/>
            <person name="Ferrarezi J.A."/>
            <person name="Labate C.A."/>
        </authorList>
    </citation>
    <scope>NUCLEOTIDE SEQUENCE</scope>
    <source>
        <strain evidence="1">MF-1</strain>
    </source>
</reference>
<evidence type="ECO:0000313" key="2">
    <source>
        <dbReference type="Proteomes" id="UP000765509"/>
    </source>
</evidence>
<dbReference type="Proteomes" id="UP000765509">
    <property type="component" value="Unassembled WGS sequence"/>
</dbReference>
<dbReference type="OrthoDB" id="3259198at2759"/>
<comment type="caution">
    <text evidence="1">The sequence shown here is derived from an EMBL/GenBank/DDBJ whole genome shotgun (WGS) entry which is preliminary data.</text>
</comment>
<gene>
    <name evidence="1" type="ORF">O181_058752</name>
</gene>
<accession>A0A9Q3EFB8</accession>
<keyword evidence="2" id="KW-1185">Reference proteome</keyword>
<name>A0A9Q3EFB8_9BASI</name>
<organism evidence="1 2">
    <name type="scientific">Austropuccinia psidii MF-1</name>
    <dbReference type="NCBI Taxonomy" id="1389203"/>
    <lineage>
        <taxon>Eukaryota</taxon>
        <taxon>Fungi</taxon>
        <taxon>Dikarya</taxon>
        <taxon>Basidiomycota</taxon>
        <taxon>Pucciniomycotina</taxon>
        <taxon>Pucciniomycetes</taxon>
        <taxon>Pucciniales</taxon>
        <taxon>Sphaerophragmiaceae</taxon>
        <taxon>Austropuccinia</taxon>
    </lineage>
</organism>
<sequence>MANQQNINPLLFGCHPLVIPTRNWPQVILEVIVESDKQSSEEYKGEDDEYFIADNIGLGVDDNTPPKRRRIQSNIYDYFEKLNPSGEWVEAKGNFRFIVKLAIIGHNTSNLNKHRGHFCGRFNAWESKAPGSVDPNMGTKIAAKEQDSILKQLVEALVAIPVSF</sequence>
<dbReference type="AlphaFoldDB" id="A0A9Q3EFB8"/>
<evidence type="ECO:0000313" key="1">
    <source>
        <dbReference type="EMBL" id="MBW0519037.1"/>
    </source>
</evidence>
<protein>
    <submittedName>
        <fullName evidence="1">Uncharacterized protein</fullName>
    </submittedName>
</protein>
<proteinExistence type="predicted"/>